<evidence type="ECO:0000256" key="1">
    <source>
        <dbReference type="SAM" id="Phobius"/>
    </source>
</evidence>
<dbReference type="EMBL" id="LR862153">
    <property type="protein sequence ID" value="CAD1835662.1"/>
    <property type="molecule type" value="Genomic_DNA"/>
</dbReference>
<dbReference type="AlphaFoldDB" id="A0A6V7PXR8"/>
<sequence>MEERRRRASRVAVGDVGADHDVEEDGLLEGPGHGVEEEAGTDRLWHVLILVLGVGAVSSLSLSNEVSIDCYCYCYRPTSNTGHGSFCWSIRRHRVYSVELCQVVLLVELPRQTFRPLWASCQCVSLVFGSDVAACIVVRGIRFDFWGYLGMDWVAVRSLVGGPLGTAAIGSRRDRCGASLVVSIACCEWQLCSPSDGHALVICLSVEQAKLLAQLVLAALNLFGLGRRRWAKHGKRKWRREHFILFFGFLIHILYKALRIQTYGHEMSTDRCIMSCSILFGDRALLANLPTMLHYQGICKSSKVTSKHPTMHDAIYMKCNHIKIFRHREKSSCFGMDTPHLCRCRDSRNVSQRTLRQCLGLLGQN</sequence>
<keyword evidence="1" id="KW-1133">Transmembrane helix</keyword>
<name>A0A6V7PXR8_ANACO</name>
<gene>
    <name evidence="2" type="ORF">CB5_LOCUS18873</name>
</gene>
<protein>
    <submittedName>
        <fullName evidence="2">Uncharacterized protein</fullName>
    </submittedName>
</protein>
<feature type="transmembrane region" description="Helical" evidence="1">
    <location>
        <begin position="242"/>
        <end position="258"/>
    </location>
</feature>
<organism evidence="2">
    <name type="scientific">Ananas comosus var. bracteatus</name>
    <name type="common">red pineapple</name>
    <dbReference type="NCBI Taxonomy" id="296719"/>
    <lineage>
        <taxon>Eukaryota</taxon>
        <taxon>Viridiplantae</taxon>
        <taxon>Streptophyta</taxon>
        <taxon>Embryophyta</taxon>
        <taxon>Tracheophyta</taxon>
        <taxon>Spermatophyta</taxon>
        <taxon>Magnoliopsida</taxon>
        <taxon>Liliopsida</taxon>
        <taxon>Poales</taxon>
        <taxon>Bromeliaceae</taxon>
        <taxon>Bromelioideae</taxon>
        <taxon>Ananas</taxon>
    </lineage>
</organism>
<keyword evidence="1" id="KW-0472">Membrane</keyword>
<evidence type="ECO:0000313" key="2">
    <source>
        <dbReference type="EMBL" id="CAD1835662.1"/>
    </source>
</evidence>
<keyword evidence="1" id="KW-0812">Transmembrane</keyword>
<proteinExistence type="predicted"/>
<accession>A0A6V7PXR8</accession>
<reference evidence="2" key="1">
    <citation type="submission" date="2020-07" db="EMBL/GenBank/DDBJ databases">
        <authorList>
            <person name="Lin J."/>
        </authorList>
    </citation>
    <scope>NUCLEOTIDE SEQUENCE</scope>
</reference>